<evidence type="ECO:0000256" key="2">
    <source>
        <dbReference type="ARBA" id="ARBA00022676"/>
    </source>
</evidence>
<dbReference type="Proteomes" id="UP000001068">
    <property type="component" value="Chromosome"/>
</dbReference>
<dbReference type="Pfam" id="PF00535">
    <property type="entry name" value="Glycos_transf_2"/>
    <property type="match status" value="1"/>
</dbReference>
<evidence type="ECO:0000313" key="6">
    <source>
        <dbReference type="EMBL" id="ADV64668.1"/>
    </source>
</evidence>
<evidence type="ECO:0000259" key="5">
    <source>
        <dbReference type="Pfam" id="PF00535"/>
    </source>
</evidence>
<dbReference type="CDD" id="cd06442">
    <property type="entry name" value="DPM1_like"/>
    <property type="match status" value="1"/>
</dbReference>
<dbReference type="GO" id="GO:0006488">
    <property type="term" value="P:dolichol-linked oligosaccharide biosynthetic process"/>
    <property type="evidence" value="ECO:0007669"/>
    <property type="project" value="TreeGrafter"/>
</dbReference>
<keyword evidence="4" id="KW-1133">Transmembrane helix</keyword>
<dbReference type="GO" id="GO:0016020">
    <property type="term" value="C:membrane"/>
    <property type="evidence" value="ECO:0007669"/>
    <property type="project" value="GOC"/>
</dbReference>
<feature type="transmembrane region" description="Helical" evidence="4">
    <location>
        <begin position="233"/>
        <end position="250"/>
    </location>
</feature>
<dbReference type="InterPro" id="IPR039528">
    <property type="entry name" value="DPM1-like"/>
</dbReference>
<protein>
    <submittedName>
        <fullName evidence="6">Dolichyl-phosphate beta-D-mannosyltransferase</fullName>
        <ecNumber evidence="6">2.4.1.83</ecNumber>
    </submittedName>
</protein>
<gene>
    <name evidence="6" type="ordered locus">Desmu_0349</name>
</gene>
<dbReference type="RefSeq" id="WP_013561890.1">
    <property type="nucleotide sequence ID" value="NC_014961.1"/>
</dbReference>
<dbReference type="EC" id="2.4.1.83" evidence="6"/>
<keyword evidence="3 6" id="KW-0808">Transferase</keyword>
<dbReference type="GO" id="GO:0035269">
    <property type="term" value="P:protein O-linked glycosylation via mannose"/>
    <property type="evidence" value="ECO:0007669"/>
    <property type="project" value="TreeGrafter"/>
</dbReference>
<dbReference type="eggNOG" id="arCOG00894">
    <property type="taxonomic scope" value="Archaea"/>
</dbReference>
<dbReference type="HOGENOM" id="CLU_033536_13_3_2"/>
<accession>E8R842</accession>
<dbReference type="PANTHER" id="PTHR43398">
    <property type="entry name" value="DOLICHOL-PHOSPHATE MANNOSYLTRANSFERASE SUBUNIT 1"/>
    <property type="match status" value="1"/>
</dbReference>
<evidence type="ECO:0000313" key="7">
    <source>
        <dbReference type="Proteomes" id="UP000001068"/>
    </source>
</evidence>
<name>E8R842_DESM0</name>
<feature type="domain" description="Glycosyltransferase 2-like" evidence="5">
    <location>
        <begin position="6"/>
        <end position="164"/>
    </location>
</feature>
<keyword evidence="4" id="KW-0812">Transmembrane</keyword>
<dbReference type="GeneID" id="10153042"/>
<dbReference type="GO" id="GO:0006506">
    <property type="term" value="P:GPI anchor biosynthetic process"/>
    <property type="evidence" value="ECO:0007669"/>
    <property type="project" value="TreeGrafter"/>
</dbReference>
<comment type="similarity">
    <text evidence="1">Belongs to the glycosyltransferase 2 family.</text>
</comment>
<reference evidence="6 7" key="2">
    <citation type="journal article" date="2011" name="Stand. Genomic Sci.">
        <title>Complete genome sequence of Desulfurococcus mucosus type strain (O7/1).</title>
        <authorList>
            <person name="Wirth R."/>
            <person name="Chertkov O."/>
            <person name="Held B."/>
            <person name="Lapidus A."/>
            <person name="Nolan M."/>
            <person name="Lucas S."/>
            <person name="Hammon N."/>
            <person name="Deshpande S."/>
            <person name="Cheng J.F."/>
            <person name="Tapia R."/>
            <person name="Han C."/>
            <person name="Goodwin L."/>
            <person name="Pitluck S."/>
            <person name="Liolios K."/>
            <person name="Ioanna P."/>
            <person name="Ivanova N."/>
            <person name="Mavromatis K."/>
            <person name="Mikhailova N."/>
            <person name="Pati A."/>
            <person name="Chen A."/>
            <person name="Palaniappan K."/>
            <person name="Land M."/>
            <person name="Hauser L."/>
            <person name="Chang Y.J."/>
            <person name="Jeffries C.D."/>
            <person name="Bilek Y."/>
            <person name="Hader T."/>
            <person name="Rohde M."/>
            <person name="Spring S."/>
            <person name="Sikorski J."/>
            <person name="Goker M."/>
            <person name="Woyke T."/>
            <person name="Bristow J."/>
            <person name="Eisen J.A."/>
            <person name="Markowitz V."/>
            <person name="Hugenholtz P."/>
            <person name="Kyrpides N.C."/>
            <person name="Klenk H.P."/>
        </authorList>
    </citation>
    <scope>NUCLEOTIDE SEQUENCE [LARGE SCALE GENOMIC DNA]</scope>
    <source>
        <strain evidence="7">ATCC 35584 / DSM 2162 / JCM 9187 / O7/1</strain>
    </source>
</reference>
<keyword evidence="4" id="KW-0472">Membrane</keyword>
<evidence type="ECO:0000256" key="1">
    <source>
        <dbReference type="ARBA" id="ARBA00006739"/>
    </source>
</evidence>
<keyword evidence="7" id="KW-1185">Reference proteome</keyword>
<dbReference type="STRING" id="765177.Desmu_0349"/>
<dbReference type="KEGG" id="dmu:Desmu_0349"/>
<reference evidence="7" key="1">
    <citation type="submission" date="2010-11" db="EMBL/GenBank/DDBJ databases">
        <title>The complete genome of Desulfurococcus mucosus DSM 2162.</title>
        <authorList>
            <consortium name="US DOE Joint Genome Institute (JGI-PGF)"/>
            <person name="Lucas S."/>
            <person name="Copeland A."/>
            <person name="Lapidus A."/>
            <person name="Bruce D."/>
            <person name="Goodwin L."/>
            <person name="Pitluck S."/>
            <person name="Kyrpides N."/>
            <person name="Mavromatis K."/>
            <person name="Pagani I."/>
            <person name="Ivanova N."/>
            <person name="Ovchinnikova G."/>
            <person name="Chertkov O."/>
            <person name="Held B."/>
            <person name="Brettin T."/>
            <person name="Detter J.C."/>
            <person name="Tapia R."/>
            <person name="Han C."/>
            <person name="Land M."/>
            <person name="Hauser L."/>
            <person name="Markowitz V."/>
            <person name="Cheng J.-F."/>
            <person name="Hugenholtz P."/>
            <person name="Woyke T."/>
            <person name="Wu D."/>
            <person name="Wirth R."/>
            <person name="Bilek Y."/>
            <person name="Hader T."/>
            <person name="Klenk H.-P."/>
            <person name="Eisen J.A."/>
        </authorList>
    </citation>
    <scope>NUCLEOTIDE SEQUENCE [LARGE SCALE GENOMIC DNA]</scope>
    <source>
        <strain evidence="7">ATCC 35584 / DSM 2162 / JCM 9187 / O7/1</strain>
    </source>
</reference>
<dbReference type="InterPro" id="IPR001173">
    <property type="entry name" value="Glyco_trans_2-like"/>
</dbReference>
<organism evidence="6 7">
    <name type="scientific">Desulfurococcus mucosus (strain ATCC 35584 / DSM 2162 / JCM 9187 / O7/1)</name>
    <dbReference type="NCBI Taxonomy" id="765177"/>
    <lineage>
        <taxon>Archaea</taxon>
        <taxon>Thermoproteota</taxon>
        <taxon>Thermoprotei</taxon>
        <taxon>Desulfurococcales</taxon>
        <taxon>Desulfurococcaceae</taxon>
        <taxon>Desulfurococcus</taxon>
    </lineage>
</organism>
<dbReference type="AlphaFoldDB" id="E8R842"/>
<sequence length="251" mass="27872">MPVKASIVVPTYNERENIRILIPMIHRALRDTGVDYEIIVVDDNSPDGTAEEAVHLSSAYPVKVVKRSGKLGLSSAIYEGVRHATGDIVVVMDADLQHPPEYIPALLRRIDGCDLVVASRYAPGGRVEGFPLVRRIVSKGSILLAHLVVPGTRRARDAVSGFFAAKREVVARWRMVEPRGYKVLVEILGELHDIRVCEEPIVFRSREKGSSKLTVRVMLSYIRTLFKLNPVSFTLYVLLILLLIAALVLLA</sequence>
<dbReference type="EMBL" id="CP002363">
    <property type="protein sequence ID" value="ADV64668.1"/>
    <property type="molecule type" value="Genomic_DNA"/>
</dbReference>
<evidence type="ECO:0000256" key="3">
    <source>
        <dbReference type="ARBA" id="ARBA00022679"/>
    </source>
</evidence>
<dbReference type="SUPFAM" id="SSF53448">
    <property type="entry name" value="Nucleotide-diphospho-sugar transferases"/>
    <property type="match status" value="1"/>
</dbReference>
<dbReference type="InterPro" id="IPR029044">
    <property type="entry name" value="Nucleotide-diphossugar_trans"/>
</dbReference>
<dbReference type="Gene3D" id="3.90.550.10">
    <property type="entry name" value="Spore Coat Polysaccharide Biosynthesis Protein SpsA, Chain A"/>
    <property type="match status" value="1"/>
</dbReference>
<proteinExistence type="inferred from homology"/>
<dbReference type="PANTHER" id="PTHR43398:SF1">
    <property type="entry name" value="DOLICHOL-PHOSPHATE MANNOSYLTRANSFERASE SUBUNIT 1"/>
    <property type="match status" value="1"/>
</dbReference>
<evidence type="ECO:0000256" key="4">
    <source>
        <dbReference type="SAM" id="Phobius"/>
    </source>
</evidence>
<keyword evidence="2 6" id="KW-0328">Glycosyltransferase</keyword>
<dbReference type="GO" id="GO:0004582">
    <property type="term" value="F:dolichyl-phosphate beta-D-mannosyltransferase activity"/>
    <property type="evidence" value="ECO:0007669"/>
    <property type="project" value="UniProtKB-EC"/>
</dbReference>